<evidence type="ECO:0000313" key="2">
    <source>
        <dbReference type="EMBL" id="TEB22688.1"/>
    </source>
</evidence>
<dbReference type="AlphaFoldDB" id="A0A4Y7SM19"/>
<reference evidence="2 3" key="1">
    <citation type="journal article" date="2019" name="Nat. Ecol. Evol.">
        <title>Megaphylogeny resolves global patterns of mushroom evolution.</title>
        <authorList>
            <person name="Varga T."/>
            <person name="Krizsan K."/>
            <person name="Foldi C."/>
            <person name="Dima B."/>
            <person name="Sanchez-Garcia M."/>
            <person name="Sanchez-Ramirez S."/>
            <person name="Szollosi G.J."/>
            <person name="Szarkandi J.G."/>
            <person name="Papp V."/>
            <person name="Albert L."/>
            <person name="Andreopoulos W."/>
            <person name="Angelini C."/>
            <person name="Antonin V."/>
            <person name="Barry K.W."/>
            <person name="Bougher N.L."/>
            <person name="Buchanan P."/>
            <person name="Buyck B."/>
            <person name="Bense V."/>
            <person name="Catcheside P."/>
            <person name="Chovatia M."/>
            <person name="Cooper J."/>
            <person name="Damon W."/>
            <person name="Desjardin D."/>
            <person name="Finy P."/>
            <person name="Geml J."/>
            <person name="Haridas S."/>
            <person name="Hughes K."/>
            <person name="Justo A."/>
            <person name="Karasinski D."/>
            <person name="Kautmanova I."/>
            <person name="Kiss B."/>
            <person name="Kocsube S."/>
            <person name="Kotiranta H."/>
            <person name="LaButti K.M."/>
            <person name="Lechner B.E."/>
            <person name="Liimatainen K."/>
            <person name="Lipzen A."/>
            <person name="Lukacs Z."/>
            <person name="Mihaltcheva S."/>
            <person name="Morgado L.N."/>
            <person name="Niskanen T."/>
            <person name="Noordeloos M.E."/>
            <person name="Ohm R.A."/>
            <person name="Ortiz-Santana B."/>
            <person name="Ovrebo C."/>
            <person name="Racz N."/>
            <person name="Riley R."/>
            <person name="Savchenko A."/>
            <person name="Shiryaev A."/>
            <person name="Soop K."/>
            <person name="Spirin V."/>
            <person name="Szebenyi C."/>
            <person name="Tomsovsky M."/>
            <person name="Tulloss R.E."/>
            <person name="Uehling J."/>
            <person name="Grigoriev I.V."/>
            <person name="Vagvolgyi C."/>
            <person name="Papp T."/>
            <person name="Martin F.M."/>
            <person name="Miettinen O."/>
            <person name="Hibbett D.S."/>
            <person name="Nagy L.G."/>
        </authorList>
    </citation>
    <scope>NUCLEOTIDE SEQUENCE [LARGE SCALE GENOMIC DNA]</scope>
    <source>
        <strain evidence="2 3">FP101781</strain>
    </source>
</reference>
<proteinExistence type="predicted"/>
<feature type="region of interest" description="Disordered" evidence="1">
    <location>
        <begin position="48"/>
        <end position="72"/>
    </location>
</feature>
<gene>
    <name evidence="2" type="ORF">FA13DRAFT_1475137</name>
</gene>
<evidence type="ECO:0000256" key="1">
    <source>
        <dbReference type="SAM" id="MobiDB-lite"/>
    </source>
</evidence>
<evidence type="ECO:0000313" key="3">
    <source>
        <dbReference type="Proteomes" id="UP000298030"/>
    </source>
</evidence>
<organism evidence="2 3">
    <name type="scientific">Coprinellus micaceus</name>
    <name type="common">Glistening ink-cap mushroom</name>
    <name type="synonym">Coprinus micaceus</name>
    <dbReference type="NCBI Taxonomy" id="71717"/>
    <lineage>
        <taxon>Eukaryota</taxon>
        <taxon>Fungi</taxon>
        <taxon>Dikarya</taxon>
        <taxon>Basidiomycota</taxon>
        <taxon>Agaricomycotina</taxon>
        <taxon>Agaricomycetes</taxon>
        <taxon>Agaricomycetidae</taxon>
        <taxon>Agaricales</taxon>
        <taxon>Agaricineae</taxon>
        <taxon>Psathyrellaceae</taxon>
        <taxon>Coprinellus</taxon>
    </lineage>
</organism>
<comment type="caution">
    <text evidence="2">The sequence shown here is derived from an EMBL/GenBank/DDBJ whole genome shotgun (WGS) entry which is preliminary data.</text>
</comment>
<protein>
    <submittedName>
        <fullName evidence="2">Uncharacterized protein</fullName>
    </submittedName>
</protein>
<dbReference type="EMBL" id="QPFP01000087">
    <property type="protein sequence ID" value="TEB22688.1"/>
    <property type="molecule type" value="Genomic_DNA"/>
</dbReference>
<keyword evidence="3" id="KW-1185">Reference proteome</keyword>
<sequence length="147" mass="15802">MQARCRSLFPTTIPSARSCLPCLLPSLHHLLLAPCSAIPEASTLLPVRTEPLRRPTLPSSRGVRPPDSPRPTPCQLLTSHATLPIIDAPLSTFLPVQASPDPEPSPKRTGSYPRPTRAYATALACSRPSTVHYTPLYPVLDDALPAA</sequence>
<name>A0A4Y7SM19_COPMI</name>
<feature type="region of interest" description="Disordered" evidence="1">
    <location>
        <begin position="94"/>
        <end position="114"/>
    </location>
</feature>
<accession>A0A4Y7SM19</accession>
<dbReference type="Proteomes" id="UP000298030">
    <property type="component" value="Unassembled WGS sequence"/>
</dbReference>